<protein>
    <recommendedName>
        <fullName evidence="3">DUF674 domain-containing protein</fullName>
    </recommendedName>
</protein>
<evidence type="ECO:0008006" key="3">
    <source>
        <dbReference type="Google" id="ProtNLM"/>
    </source>
</evidence>
<dbReference type="OrthoDB" id="1277335at2759"/>
<dbReference type="PANTHER" id="PTHR33103">
    <property type="entry name" value="OS01G0153900 PROTEIN"/>
    <property type="match status" value="1"/>
</dbReference>
<comment type="caution">
    <text evidence="1">The sequence shown here is derived from an EMBL/GenBank/DDBJ whole genome shotgun (WGS) entry which is preliminary data.</text>
</comment>
<accession>A0A3S3NQQ7</accession>
<dbReference type="Proteomes" id="UP000283530">
    <property type="component" value="Unassembled WGS sequence"/>
</dbReference>
<dbReference type="Pfam" id="PF05056">
    <property type="entry name" value="DUF674"/>
    <property type="match status" value="1"/>
</dbReference>
<gene>
    <name evidence="1" type="ORF">CKAN_02619600</name>
</gene>
<sequence length="507" mass="56585">MATTPIISLKLVVDKKMNRVVFAESDNDFVDVLLSFLTMPIGTIIRLTGKESKIGGMSTLYESVEDLDVSLLQTEACKKMLLYPKNSSEEHCKNLKVNVDDTEPTKYYVCSWDCCAKKHQLVSTFYNAQCGCGQSMKKQMIFNKKPEFFASRVFVKGNMRFIIRDDLQVFPVSMNSTFTLLDELGISDASVLEERNVNIGSAEVLHLLNRSLLSKTPLTDVLLLDHDMIDRSEQDSQMDALHWKDFAQPQEEKGNGSNSKKISVKLTVRKSNKKVVYAEGGEEFADLLFSFLAFPMGFVPKFFGGDSGIKCLDNLYRSVLVLKEFIKSEECEGLLVDPNLGPYFSCKNQPLQIKEQNPWQPTIIDCYCSSDICGIDIKILDYSSERCGHWTPKKQLFTINPKYPSPVKELGGSFIAGPAMFLVTDELNVKQHSPMSGISLLTKLNISMIDLEEHVVSVGEVEAASLLKASLISKSVLTDVFYHKKPKPLGAGIKPLGAGIKPFGSRK</sequence>
<proteinExistence type="predicted"/>
<dbReference type="InterPro" id="IPR007750">
    <property type="entry name" value="DUF674"/>
</dbReference>
<evidence type="ECO:0000313" key="1">
    <source>
        <dbReference type="EMBL" id="RWR96794.1"/>
    </source>
</evidence>
<organism evidence="1 2">
    <name type="scientific">Cinnamomum micranthum f. kanehirae</name>
    <dbReference type="NCBI Taxonomy" id="337451"/>
    <lineage>
        <taxon>Eukaryota</taxon>
        <taxon>Viridiplantae</taxon>
        <taxon>Streptophyta</taxon>
        <taxon>Embryophyta</taxon>
        <taxon>Tracheophyta</taxon>
        <taxon>Spermatophyta</taxon>
        <taxon>Magnoliopsida</taxon>
        <taxon>Magnoliidae</taxon>
        <taxon>Laurales</taxon>
        <taxon>Lauraceae</taxon>
        <taxon>Cinnamomum</taxon>
    </lineage>
</organism>
<evidence type="ECO:0000313" key="2">
    <source>
        <dbReference type="Proteomes" id="UP000283530"/>
    </source>
</evidence>
<dbReference type="EMBL" id="QPKB01000012">
    <property type="protein sequence ID" value="RWR96794.1"/>
    <property type="molecule type" value="Genomic_DNA"/>
</dbReference>
<dbReference type="AlphaFoldDB" id="A0A3S3NQQ7"/>
<dbReference type="PANTHER" id="PTHR33103:SF27">
    <property type="entry name" value="OS04G0594700 PROTEIN"/>
    <property type="match status" value="1"/>
</dbReference>
<keyword evidence="2" id="KW-1185">Reference proteome</keyword>
<name>A0A3S3NQQ7_9MAGN</name>
<reference evidence="1 2" key="1">
    <citation type="journal article" date="2019" name="Nat. Plants">
        <title>Stout camphor tree genome fills gaps in understanding of flowering plant genome evolution.</title>
        <authorList>
            <person name="Chaw S.M."/>
            <person name="Liu Y.C."/>
            <person name="Wu Y.W."/>
            <person name="Wang H.Y."/>
            <person name="Lin C.I."/>
            <person name="Wu C.S."/>
            <person name="Ke H.M."/>
            <person name="Chang L.Y."/>
            <person name="Hsu C.Y."/>
            <person name="Yang H.T."/>
            <person name="Sudianto E."/>
            <person name="Hsu M.H."/>
            <person name="Wu K.P."/>
            <person name="Wang L.N."/>
            <person name="Leebens-Mack J.H."/>
            <person name="Tsai I.J."/>
        </authorList>
    </citation>
    <scope>NUCLEOTIDE SEQUENCE [LARGE SCALE GENOMIC DNA]</scope>
    <source>
        <strain evidence="2">cv. Chaw 1501</strain>
        <tissue evidence="1">Young leaves</tissue>
    </source>
</reference>